<dbReference type="SUPFAM" id="SSF63862">
    <property type="entry name" value="Thiamin pyrophosphokinase, substrate-binding domain"/>
    <property type="match status" value="1"/>
</dbReference>
<dbReference type="SMART" id="SM00983">
    <property type="entry name" value="TPK_B1_binding"/>
    <property type="match status" value="1"/>
</dbReference>
<gene>
    <name evidence="7" type="ORF">H8710_02555</name>
</gene>
<keyword evidence="3" id="KW-0418">Kinase</keyword>
<dbReference type="Proteomes" id="UP000610760">
    <property type="component" value="Unassembled WGS sequence"/>
</dbReference>
<dbReference type="InterPro" id="IPR007373">
    <property type="entry name" value="Thiamin_PyroPKinase_B1-bd"/>
</dbReference>
<keyword evidence="8" id="KW-1185">Reference proteome</keyword>
<dbReference type="AlphaFoldDB" id="A0A926I6F8"/>
<evidence type="ECO:0000259" key="6">
    <source>
        <dbReference type="SMART" id="SM00983"/>
    </source>
</evidence>
<dbReference type="Pfam" id="PF04265">
    <property type="entry name" value="TPK_B1_binding"/>
    <property type="match status" value="1"/>
</dbReference>
<name>A0A926I6F8_9FIRM</name>
<dbReference type="PANTHER" id="PTHR41299">
    <property type="entry name" value="THIAMINE PYROPHOSPHOKINASE"/>
    <property type="match status" value="1"/>
</dbReference>
<dbReference type="GO" id="GO:0006772">
    <property type="term" value="P:thiamine metabolic process"/>
    <property type="evidence" value="ECO:0007669"/>
    <property type="project" value="UniProtKB-UniRule"/>
</dbReference>
<dbReference type="Pfam" id="PF04263">
    <property type="entry name" value="TPK_catalytic"/>
    <property type="match status" value="1"/>
</dbReference>
<dbReference type="InterPro" id="IPR006282">
    <property type="entry name" value="Thi_PPkinase"/>
</dbReference>
<organism evidence="7 8">
    <name type="scientific">Fumia xinanensis</name>
    <dbReference type="NCBI Taxonomy" id="2763659"/>
    <lineage>
        <taxon>Bacteria</taxon>
        <taxon>Bacillati</taxon>
        <taxon>Bacillota</taxon>
        <taxon>Clostridia</taxon>
        <taxon>Eubacteriales</taxon>
        <taxon>Oscillospiraceae</taxon>
        <taxon>Fumia</taxon>
    </lineage>
</organism>
<dbReference type="InterPro" id="IPR036371">
    <property type="entry name" value="TPK_B1-bd_sf"/>
</dbReference>
<dbReference type="Gene3D" id="3.40.50.10240">
    <property type="entry name" value="Thiamin pyrophosphokinase, catalytic domain"/>
    <property type="match status" value="1"/>
</dbReference>
<evidence type="ECO:0000256" key="1">
    <source>
        <dbReference type="ARBA" id="ARBA00022679"/>
    </source>
</evidence>
<dbReference type="GO" id="GO:0016301">
    <property type="term" value="F:kinase activity"/>
    <property type="evidence" value="ECO:0007669"/>
    <property type="project" value="UniProtKB-KW"/>
</dbReference>
<keyword evidence="2" id="KW-0547">Nucleotide-binding</keyword>
<evidence type="ECO:0000256" key="2">
    <source>
        <dbReference type="ARBA" id="ARBA00022741"/>
    </source>
</evidence>
<accession>A0A926I6F8</accession>
<keyword evidence="1 7" id="KW-0808">Transferase</keyword>
<evidence type="ECO:0000256" key="5">
    <source>
        <dbReference type="NCBIfam" id="TIGR01378"/>
    </source>
</evidence>
<dbReference type="EC" id="2.7.6.2" evidence="5"/>
<evidence type="ECO:0000256" key="4">
    <source>
        <dbReference type="ARBA" id="ARBA00022840"/>
    </source>
</evidence>
<evidence type="ECO:0000313" key="8">
    <source>
        <dbReference type="Proteomes" id="UP000610760"/>
    </source>
</evidence>
<dbReference type="NCBIfam" id="TIGR01378">
    <property type="entry name" value="thi_PPkinase"/>
    <property type="match status" value="1"/>
</dbReference>
<dbReference type="InterPro" id="IPR053149">
    <property type="entry name" value="TPK"/>
</dbReference>
<feature type="domain" description="Thiamin pyrophosphokinase thiamin-binding" evidence="6">
    <location>
        <begin position="141"/>
        <end position="205"/>
    </location>
</feature>
<keyword evidence="4" id="KW-0067">ATP-binding</keyword>
<dbReference type="InterPro" id="IPR036759">
    <property type="entry name" value="TPK_catalytic_sf"/>
</dbReference>
<dbReference type="RefSeq" id="WP_249293839.1">
    <property type="nucleotide sequence ID" value="NZ_JACRSV010000001.1"/>
</dbReference>
<sequence length="211" mass="23175">MVIIITKRCIIFSAAEVRDYRKLCYKQLPGDFIIAADGGLRHTEKLGLVPNIVIGDMDSMEGQQIPEGAILFPAQKDDTDTMLAIKQGLQMGYRSFVIYGALGGRLDHTVANIQSLCYLLREGAQGMLVDENHKVFLLRNGKISLDEPYHYISVFAFGGECRGVTLKGVQYPLDGVALTPDFPLGVSNQQKGEEAVIQVEDGTLLLILANE</sequence>
<reference evidence="7" key="1">
    <citation type="submission" date="2020-08" db="EMBL/GenBank/DDBJ databases">
        <title>Genome public.</title>
        <authorList>
            <person name="Liu C."/>
            <person name="Sun Q."/>
        </authorList>
    </citation>
    <scope>NUCLEOTIDE SEQUENCE</scope>
    <source>
        <strain evidence="7">NSJ-33</strain>
    </source>
</reference>
<dbReference type="InterPro" id="IPR007371">
    <property type="entry name" value="TPK_catalytic"/>
</dbReference>
<dbReference type="CDD" id="cd07995">
    <property type="entry name" value="TPK"/>
    <property type="match status" value="1"/>
</dbReference>
<comment type="caution">
    <text evidence="7">The sequence shown here is derived from an EMBL/GenBank/DDBJ whole genome shotgun (WGS) entry which is preliminary data.</text>
</comment>
<dbReference type="GO" id="GO:0009229">
    <property type="term" value="P:thiamine diphosphate biosynthetic process"/>
    <property type="evidence" value="ECO:0007669"/>
    <property type="project" value="InterPro"/>
</dbReference>
<dbReference type="SUPFAM" id="SSF63999">
    <property type="entry name" value="Thiamin pyrophosphokinase, catalytic domain"/>
    <property type="match status" value="1"/>
</dbReference>
<dbReference type="PANTHER" id="PTHR41299:SF1">
    <property type="entry name" value="THIAMINE PYROPHOSPHOKINASE"/>
    <property type="match status" value="1"/>
</dbReference>
<dbReference type="EMBL" id="JACRSV010000001">
    <property type="protein sequence ID" value="MBC8558944.1"/>
    <property type="molecule type" value="Genomic_DNA"/>
</dbReference>
<evidence type="ECO:0000313" key="7">
    <source>
        <dbReference type="EMBL" id="MBC8558944.1"/>
    </source>
</evidence>
<dbReference type="GO" id="GO:0004788">
    <property type="term" value="F:thiamine diphosphokinase activity"/>
    <property type="evidence" value="ECO:0007669"/>
    <property type="project" value="UniProtKB-UniRule"/>
</dbReference>
<evidence type="ECO:0000256" key="3">
    <source>
        <dbReference type="ARBA" id="ARBA00022777"/>
    </source>
</evidence>
<dbReference type="GO" id="GO:0030975">
    <property type="term" value="F:thiamine binding"/>
    <property type="evidence" value="ECO:0007669"/>
    <property type="project" value="InterPro"/>
</dbReference>
<protein>
    <recommendedName>
        <fullName evidence="5">Thiamine diphosphokinase</fullName>
        <ecNumber evidence="5">2.7.6.2</ecNumber>
    </recommendedName>
</protein>
<proteinExistence type="predicted"/>
<dbReference type="GO" id="GO:0005524">
    <property type="term" value="F:ATP binding"/>
    <property type="evidence" value="ECO:0007669"/>
    <property type="project" value="UniProtKB-KW"/>
</dbReference>